<comment type="caution">
    <text evidence="1">The sequence shown here is derived from an EMBL/GenBank/DDBJ whole genome shotgun (WGS) entry which is preliminary data.</text>
</comment>
<dbReference type="OrthoDB" id="3528835at2"/>
<protein>
    <submittedName>
        <fullName evidence="1">Uncharacterized protein</fullName>
    </submittedName>
</protein>
<dbReference type="RefSeq" id="WP_132610900.1">
    <property type="nucleotide sequence ID" value="NZ_SMKQ01000019.1"/>
</dbReference>
<evidence type="ECO:0000313" key="2">
    <source>
        <dbReference type="Proteomes" id="UP000295302"/>
    </source>
</evidence>
<dbReference type="AlphaFoldDB" id="A0A4R4Z1Z5"/>
<dbReference type="Proteomes" id="UP000295302">
    <property type="component" value="Unassembled WGS sequence"/>
</dbReference>
<gene>
    <name evidence="1" type="ORF">E1286_09810</name>
</gene>
<evidence type="ECO:0000313" key="1">
    <source>
        <dbReference type="EMBL" id="TDD51796.1"/>
    </source>
</evidence>
<name>A0A4R4Z1Z5_9ACTN</name>
<accession>A0A4R4Z1Z5</accession>
<reference evidence="1 2" key="1">
    <citation type="submission" date="2019-03" db="EMBL/GenBank/DDBJ databases">
        <title>Draft genome sequences of novel Actinobacteria.</title>
        <authorList>
            <person name="Sahin N."/>
            <person name="Ay H."/>
            <person name="Saygin H."/>
        </authorList>
    </citation>
    <scope>NUCLEOTIDE SEQUENCE [LARGE SCALE GENOMIC DNA]</scope>
    <source>
        <strain evidence="1 2">CH32</strain>
    </source>
</reference>
<proteinExistence type="predicted"/>
<keyword evidence="2" id="KW-1185">Reference proteome</keyword>
<dbReference type="EMBL" id="SMKQ01000019">
    <property type="protein sequence ID" value="TDD51796.1"/>
    <property type="molecule type" value="Genomic_DNA"/>
</dbReference>
<organism evidence="1 2">
    <name type="scientific">Nonomuraea terrae</name>
    <dbReference type="NCBI Taxonomy" id="2530383"/>
    <lineage>
        <taxon>Bacteria</taxon>
        <taxon>Bacillati</taxon>
        <taxon>Actinomycetota</taxon>
        <taxon>Actinomycetes</taxon>
        <taxon>Streptosporangiales</taxon>
        <taxon>Streptosporangiaceae</taxon>
        <taxon>Nonomuraea</taxon>
    </lineage>
</organism>
<sequence length="154" mass="16464">MANELSAKAAEMGAAIVEHARVLEESPDDYPRVAEALNRLRSAALEYAELCADSTGWGNPFSDLEEDREDEEETVGAADGATVDVEAHYRIRVNDVAALTRLLGEAAADDVLGAPSDVVAQLFMRDGWDPAQYGGHLLTLVDQSWSCGPAGDDT</sequence>